<dbReference type="Pfam" id="PF04911">
    <property type="entry name" value="ATP-synt_J"/>
    <property type="match status" value="1"/>
</dbReference>
<keyword evidence="3" id="KW-1185">Reference proteome</keyword>
<dbReference type="OrthoDB" id="5520611at2759"/>
<feature type="region of interest" description="Disordered" evidence="1">
    <location>
        <begin position="46"/>
        <end position="66"/>
    </location>
</feature>
<evidence type="ECO:0000313" key="2">
    <source>
        <dbReference type="EMBL" id="KAF5383484.1"/>
    </source>
</evidence>
<evidence type="ECO:0000313" key="3">
    <source>
        <dbReference type="Proteomes" id="UP000518752"/>
    </source>
</evidence>
<proteinExistence type="predicted"/>
<accession>A0A8H5M7H1</accession>
<comment type="caution">
    <text evidence="2">The sequence shown here is derived from an EMBL/GenBank/DDBJ whole genome shotgun (WGS) entry which is preliminary data.</text>
</comment>
<feature type="compositionally biased region" description="Polar residues" evidence="1">
    <location>
        <begin position="56"/>
        <end position="66"/>
    </location>
</feature>
<evidence type="ECO:0000256" key="1">
    <source>
        <dbReference type="SAM" id="MobiDB-lite"/>
    </source>
</evidence>
<dbReference type="Proteomes" id="UP000518752">
    <property type="component" value="Unassembled WGS sequence"/>
</dbReference>
<dbReference type="GO" id="GO:0046933">
    <property type="term" value="F:proton-transporting ATP synthase activity, rotational mechanism"/>
    <property type="evidence" value="ECO:0007669"/>
    <property type="project" value="TreeGrafter"/>
</dbReference>
<dbReference type="PANTHER" id="PTHR28060">
    <property type="entry name" value="ATP SYNTHASE SUBUNIT J, MITOCHONDRIAL"/>
    <property type="match status" value="1"/>
</dbReference>
<organism evidence="2 3">
    <name type="scientific">Collybiopsis confluens</name>
    <dbReference type="NCBI Taxonomy" id="2823264"/>
    <lineage>
        <taxon>Eukaryota</taxon>
        <taxon>Fungi</taxon>
        <taxon>Dikarya</taxon>
        <taxon>Basidiomycota</taxon>
        <taxon>Agaricomycotina</taxon>
        <taxon>Agaricomycetes</taxon>
        <taxon>Agaricomycetidae</taxon>
        <taxon>Agaricales</taxon>
        <taxon>Marasmiineae</taxon>
        <taxon>Omphalotaceae</taxon>
        <taxon>Collybiopsis</taxon>
    </lineage>
</organism>
<dbReference type="GO" id="GO:0045259">
    <property type="term" value="C:proton-transporting ATP synthase complex"/>
    <property type="evidence" value="ECO:0007669"/>
    <property type="project" value="InterPro"/>
</dbReference>
<gene>
    <name evidence="2" type="ORF">D9757_006136</name>
</gene>
<reference evidence="2 3" key="1">
    <citation type="journal article" date="2020" name="ISME J.">
        <title>Uncovering the hidden diversity of litter-decomposition mechanisms in mushroom-forming fungi.</title>
        <authorList>
            <person name="Floudas D."/>
            <person name="Bentzer J."/>
            <person name="Ahren D."/>
            <person name="Johansson T."/>
            <person name="Persson P."/>
            <person name="Tunlid A."/>
        </authorList>
    </citation>
    <scope>NUCLEOTIDE SEQUENCE [LARGE SCALE GENOMIC DNA]</scope>
    <source>
        <strain evidence="2 3">CBS 406.79</strain>
    </source>
</reference>
<dbReference type="InterPro" id="IPR006995">
    <property type="entry name" value="ATP_synth_F0_jsu"/>
</dbReference>
<dbReference type="EMBL" id="JAACJN010000047">
    <property type="protein sequence ID" value="KAF5383484.1"/>
    <property type="molecule type" value="Genomic_DNA"/>
</dbReference>
<protein>
    <submittedName>
        <fullName evidence="2">Uncharacterized protein</fullName>
    </submittedName>
</protein>
<name>A0A8H5M7H1_9AGAR</name>
<dbReference type="PANTHER" id="PTHR28060:SF1">
    <property type="entry name" value="ATP SYNTHASE SUBUNIT J, MITOCHONDRIAL"/>
    <property type="match status" value="1"/>
</dbReference>
<sequence length="66" mass="7445">MAFFGFRKFATPASFHVFRPLWPFMVAGSITVYYIAKIQDSAVRSPEYAKDPKNPYATQIANSSAH</sequence>
<dbReference type="AlphaFoldDB" id="A0A8H5M7H1"/>